<keyword evidence="1" id="KW-0472">Membrane</keyword>
<evidence type="ECO:0000313" key="2">
    <source>
        <dbReference type="EMBL" id="SFF22531.1"/>
    </source>
</evidence>
<organism evidence="2 3">
    <name type="scientific">Dyella marensis</name>
    <dbReference type="NCBI Taxonomy" id="500610"/>
    <lineage>
        <taxon>Bacteria</taxon>
        <taxon>Pseudomonadati</taxon>
        <taxon>Pseudomonadota</taxon>
        <taxon>Gammaproteobacteria</taxon>
        <taxon>Lysobacterales</taxon>
        <taxon>Rhodanobacteraceae</taxon>
        <taxon>Dyella</taxon>
    </lineage>
</organism>
<dbReference type="Proteomes" id="UP000199477">
    <property type="component" value="Unassembled WGS sequence"/>
</dbReference>
<proteinExistence type="predicted"/>
<keyword evidence="1" id="KW-1133">Transmembrane helix</keyword>
<sequence length="153" mass="16334">MDPIPPLGPAPLPPPPPRPARRRGMPLWAMLLVGLVVGIVAAVGGLAWWGWQAFEQQATTAMAADPVIAEHIGAIRRTQFDWAATSAEPDDDTFAFHVTGERGSGTVVARFITESADVESIDGGVLIMQDGTRIPLDEARDHGADDSEDDERG</sequence>
<evidence type="ECO:0008006" key="4">
    <source>
        <dbReference type="Google" id="ProtNLM"/>
    </source>
</evidence>
<keyword evidence="1" id="KW-0812">Transmembrane</keyword>
<protein>
    <recommendedName>
        <fullName evidence="4">Cytochrome oxidase complex assembly protein 1</fullName>
    </recommendedName>
</protein>
<accession>A0A1I2H1B7</accession>
<dbReference type="EMBL" id="FONH01000010">
    <property type="protein sequence ID" value="SFF22531.1"/>
    <property type="molecule type" value="Genomic_DNA"/>
</dbReference>
<name>A0A1I2H1B7_9GAMM</name>
<keyword evidence="3" id="KW-1185">Reference proteome</keyword>
<feature type="transmembrane region" description="Helical" evidence="1">
    <location>
        <begin position="27"/>
        <end position="51"/>
    </location>
</feature>
<evidence type="ECO:0000313" key="3">
    <source>
        <dbReference type="Proteomes" id="UP000199477"/>
    </source>
</evidence>
<gene>
    <name evidence="2" type="ORF">SAMN02799615_02808</name>
</gene>
<dbReference type="AlphaFoldDB" id="A0A1I2H1B7"/>
<reference evidence="3" key="1">
    <citation type="submission" date="2016-10" db="EMBL/GenBank/DDBJ databases">
        <authorList>
            <person name="Varghese N."/>
            <person name="Submissions S."/>
        </authorList>
    </citation>
    <scope>NUCLEOTIDE SEQUENCE [LARGE SCALE GENOMIC DNA]</scope>
    <source>
        <strain evidence="3">UNC178MFTsu3.1</strain>
    </source>
</reference>
<evidence type="ECO:0000256" key="1">
    <source>
        <dbReference type="SAM" id="Phobius"/>
    </source>
</evidence>
<dbReference type="STRING" id="500610.SAMN02799615_02808"/>